<dbReference type="OrthoDB" id="6159439at2759"/>
<comment type="similarity">
    <text evidence="7">Belongs to the HD-ZIP homeobox family. Class I subfamily.</text>
</comment>
<dbReference type="EMBL" id="CM026427">
    <property type="protein sequence ID" value="KAG0568680.1"/>
    <property type="molecule type" value="Genomic_DNA"/>
</dbReference>
<evidence type="ECO:0000256" key="8">
    <source>
        <dbReference type="PROSITE-ProRule" id="PRU00108"/>
    </source>
</evidence>
<evidence type="ECO:0000256" key="7">
    <source>
        <dbReference type="ARBA" id="ARBA00025748"/>
    </source>
</evidence>
<name>A0A8T0HBM9_CERPU</name>
<dbReference type="PRINTS" id="PR00031">
    <property type="entry name" value="HTHREPRESSR"/>
</dbReference>
<evidence type="ECO:0000256" key="3">
    <source>
        <dbReference type="ARBA" id="ARBA00023125"/>
    </source>
</evidence>
<keyword evidence="10" id="KW-0175">Coiled coil</keyword>
<accession>A0A8T0HBM9</accession>
<protein>
    <recommendedName>
        <fullName evidence="12">Homeobox domain-containing protein</fullName>
    </recommendedName>
</protein>
<feature type="region of interest" description="Disordered" evidence="11">
    <location>
        <begin position="195"/>
        <end position="309"/>
    </location>
</feature>
<dbReference type="InterPro" id="IPR017970">
    <property type="entry name" value="Homeobox_CS"/>
</dbReference>
<dbReference type="PROSITE" id="PS00027">
    <property type="entry name" value="HOMEOBOX_1"/>
    <property type="match status" value="1"/>
</dbReference>
<dbReference type="InterPro" id="IPR000047">
    <property type="entry name" value="HTH_motif"/>
</dbReference>
<dbReference type="GO" id="GO:0045893">
    <property type="term" value="P:positive regulation of DNA-templated transcription"/>
    <property type="evidence" value="ECO:0007669"/>
    <property type="project" value="TreeGrafter"/>
</dbReference>
<evidence type="ECO:0000313" key="14">
    <source>
        <dbReference type="Proteomes" id="UP000822688"/>
    </source>
</evidence>
<feature type="compositionally biased region" description="Polar residues" evidence="11">
    <location>
        <begin position="279"/>
        <end position="293"/>
    </location>
</feature>
<gene>
    <name evidence="13" type="ORF">KC19_6G037700</name>
</gene>
<dbReference type="InterPro" id="IPR009057">
    <property type="entry name" value="Homeodomain-like_sf"/>
</dbReference>
<evidence type="ECO:0000256" key="2">
    <source>
        <dbReference type="ARBA" id="ARBA00023015"/>
    </source>
</evidence>
<dbReference type="PROSITE" id="PS50071">
    <property type="entry name" value="HOMEOBOX_2"/>
    <property type="match status" value="1"/>
</dbReference>
<keyword evidence="6 8" id="KW-0539">Nucleus</keyword>
<dbReference type="PANTHER" id="PTHR24326:SF606">
    <property type="entry name" value="HOMEOBOX-LEUCINE ZIPPER PROTEIN ATHB-54"/>
    <property type="match status" value="1"/>
</dbReference>
<dbReference type="Gene3D" id="1.10.10.60">
    <property type="entry name" value="Homeodomain-like"/>
    <property type="match status" value="1"/>
</dbReference>
<keyword evidence="5" id="KW-0804">Transcription</keyword>
<evidence type="ECO:0000256" key="9">
    <source>
        <dbReference type="RuleBase" id="RU000682"/>
    </source>
</evidence>
<dbReference type="Pfam" id="PF00046">
    <property type="entry name" value="Homeodomain"/>
    <property type="match status" value="1"/>
</dbReference>
<dbReference type="Pfam" id="PF02183">
    <property type="entry name" value="HALZ"/>
    <property type="match status" value="1"/>
</dbReference>
<evidence type="ECO:0000256" key="4">
    <source>
        <dbReference type="ARBA" id="ARBA00023155"/>
    </source>
</evidence>
<feature type="compositionally biased region" description="Polar residues" evidence="11">
    <location>
        <begin position="261"/>
        <end position="271"/>
    </location>
</feature>
<evidence type="ECO:0000256" key="5">
    <source>
        <dbReference type="ARBA" id="ARBA00023163"/>
    </source>
</evidence>
<proteinExistence type="inferred from homology"/>
<evidence type="ECO:0000313" key="13">
    <source>
        <dbReference type="EMBL" id="KAG0568680.1"/>
    </source>
</evidence>
<comment type="subcellular location">
    <subcellularLocation>
        <location evidence="1 8 9">Nucleus</location>
    </subcellularLocation>
</comment>
<keyword evidence="4 8" id="KW-0371">Homeobox</keyword>
<feature type="coiled-coil region" evidence="10">
    <location>
        <begin position="147"/>
        <end position="188"/>
    </location>
</feature>
<dbReference type="SUPFAM" id="SSF46689">
    <property type="entry name" value="Homeodomain-like"/>
    <property type="match status" value="1"/>
</dbReference>
<comment type="caution">
    <text evidence="13">The sequence shown here is derived from an EMBL/GenBank/DDBJ whole genome shotgun (WGS) entry which is preliminary data.</text>
</comment>
<dbReference type="SMART" id="SM00389">
    <property type="entry name" value="HOX"/>
    <property type="match status" value="1"/>
</dbReference>
<feature type="compositionally biased region" description="Polar residues" evidence="11">
    <location>
        <begin position="232"/>
        <end position="241"/>
    </location>
</feature>
<evidence type="ECO:0000259" key="12">
    <source>
        <dbReference type="PROSITE" id="PS50071"/>
    </source>
</evidence>
<feature type="domain" description="Homeobox" evidence="12">
    <location>
        <begin position="95"/>
        <end position="155"/>
    </location>
</feature>
<dbReference type="InterPro" id="IPR045224">
    <property type="entry name" value="HDZip_class_I_plant"/>
</dbReference>
<feature type="DNA-binding region" description="Homeobox" evidence="8">
    <location>
        <begin position="97"/>
        <end position="156"/>
    </location>
</feature>
<dbReference type="GO" id="GO:0000981">
    <property type="term" value="F:DNA-binding transcription factor activity, RNA polymerase II-specific"/>
    <property type="evidence" value="ECO:0007669"/>
    <property type="project" value="InterPro"/>
</dbReference>
<dbReference type="PANTHER" id="PTHR24326">
    <property type="entry name" value="HOMEOBOX-LEUCINE ZIPPER PROTEIN"/>
    <property type="match status" value="1"/>
</dbReference>
<dbReference type="GO" id="GO:0005634">
    <property type="term" value="C:nucleus"/>
    <property type="evidence" value="ECO:0007669"/>
    <property type="project" value="UniProtKB-SubCell"/>
</dbReference>
<evidence type="ECO:0000256" key="1">
    <source>
        <dbReference type="ARBA" id="ARBA00004123"/>
    </source>
</evidence>
<feature type="compositionally biased region" description="Acidic residues" evidence="11">
    <location>
        <begin position="82"/>
        <end position="92"/>
    </location>
</feature>
<sequence length="377" mass="41363">MAVASLDPYGGIQNLMLMPMRNDQNANTLVAMLGSCSPHISLQQVSRSMGGGLEDVSCAGMGGQKRPYSFSPYSDGPALVDEPSEDGDDGADEFSQHVEKKRRLSFDQVKSLERNFEVENKLEPERKMQLAKELGLQPRQVAVWFQNRRARWKIKQLERDYEALTQDYNRLQADLDAVTRDKDTLRAQVNRLKGITTTEDDANPVESTQCRSDHPASPAQSDRSDIDDPARNSPSPRTSPSIDPPGSAMPESAAAGPVKRTASSDSINCSGIVTDADSPCTSDSGRSSRTQPEQLAAMEPESSAGPSWAQYAQFPPESFVGPNLMPELCAADDQADLVASFQAHHRGGGVKVEDMDHAFLLSRLEEQPVLPNWWEWA</sequence>
<dbReference type="InterPro" id="IPR003106">
    <property type="entry name" value="Leu_zip_homeo"/>
</dbReference>
<feature type="region of interest" description="Disordered" evidence="11">
    <location>
        <begin position="70"/>
        <end position="96"/>
    </location>
</feature>
<keyword evidence="3 8" id="KW-0238">DNA-binding</keyword>
<reference evidence="13 14" key="1">
    <citation type="submission" date="2020-06" db="EMBL/GenBank/DDBJ databases">
        <title>WGS assembly of Ceratodon purpureus strain R40.</title>
        <authorList>
            <person name="Carey S.B."/>
            <person name="Jenkins J."/>
            <person name="Shu S."/>
            <person name="Lovell J.T."/>
            <person name="Sreedasyam A."/>
            <person name="Maumus F."/>
            <person name="Tiley G.P."/>
            <person name="Fernandez-Pozo N."/>
            <person name="Barry K."/>
            <person name="Chen C."/>
            <person name="Wang M."/>
            <person name="Lipzen A."/>
            <person name="Daum C."/>
            <person name="Saski C.A."/>
            <person name="Payton A.C."/>
            <person name="Mcbreen J.C."/>
            <person name="Conrad R.E."/>
            <person name="Kollar L.M."/>
            <person name="Olsson S."/>
            <person name="Huttunen S."/>
            <person name="Landis J.B."/>
            <person name="Wickett N.J."/>
            <person name="Johnson M.G."/>
            <person name="Rensing S.A."/>
            <person name="Grimwood J."/>
            <person name="Schmutz J."/>
            <person name="Mcdaniel S.F."/>
        </authorList>
    </citation>
    <scope>NUCLEOTIDE SEQUENCE [LARGE SCALE GENOMIC DNA]</scope>
    <source>
        <strain evidence="13 14">R40</strain>
    </source>
</reference>
<dbReference type="CDD" id="cd00086">
    <property type="entry name" value="homeodomain"/>
    <property type="match status" value="1"/>
</dbReference>
<dbReference type="GO" id="GO:0000976">
    <property type="term" value="F:transcription cis-regulatory region binding"/>
    <property type="evidence" value="ECO:0007669"/>
    <property type="project" value="UniProtKB-ARBA"/>
</dbReference>
<dbReference type="AlphaFoldDB" id="A0A8T0HBM9"/>
<dbReference type="FunFam" id="1.10.10.60:FF:000144">
    <property type="entry name" value="homeobox-leucine zipper protein ATHB-6-like"/>
    <property type="match status" value="1"/>
</dbReference>
<evidence type="ECO:0000256" key="11">
    <source>
        <dbReference type="SAM" id="MobiDB-lite"/>
    </source>
</evidence>
<evidence type="ECO:0000256" key="10">
    <source>
        <dbReference type="SAM" id="Coils"/>
    </source>
</evidence>
<organism evidence="13 14">
    <name type="scientific">Ceratodon purpureus</name>
    <name type="common">Fire moss</name>
    <name type="synonym">Dicranum purpureum</name>
    <dbReference type="NCBI Taxonomy" id="3225"/>
    <lineage>
        <taxon>Eukaryota</taxon>
        <taxon>Viridiplantae</taxon>
        <taxon>Streptophyta</taxon>
        <taxon>Embryophyta</taxon>
        <taxon>Bryophyta</taxon>
        <taxon>Bryophytina</taxon>
        <taxon>Bryopsida</taxon>
        <taxon>Dicranidae</taxon>
        <taxon>Pseudoditrichales</taxon>
        <taxon>Ditrichaceae</taxon>
        <taxon>Ceratodon</taxon>
    </lineage>
</organism>
<keyword evidence="2" id="KW-0805">Transcription regulation</keyword>
<dbReference type="InterPro" id="IPR001356">
    <property type="entry name" value="HD"/>
</dbReference>
<evidence type="ECO:0000256" key="6">
    <source>
        <dbReference type="ARBA" id="ARBA00023242"/>
    </source>
</evidence>
<dbReference type="Proteomes" id="UP000822688">
    <property type="component" value="Chromosome 6"/>
</dbReference>
<keyword evidence="14" id="KW-1185">Reference proteome</keyword>